<dbReference type="Pfam" id="PF13041">
    <property type="entry name" value="PPR_2"/>
    <property type="match status" value="3"/>
</dbReference>
<dbReference type="Proteomes" id="UP000652761">
    <property type="component" value="Unassembled WGS sequence"/>
</dbReference>
<dbReference type="GO" id="GO:0009451">
    <property type="term" value="P:RNA modification"/>
    <property type="evidence" value="ECO:0007669"/>
    <property type="project" value="InterPro"/>
</dbReference>
<evidence type="ECO:0000313" key="4">
    <source>
        <dbReference type="EMBL" id="MQM15842.1"/>
    </source>
</evidence>
<feature type="repeat" description="PPR" evidence="3">
    <location>
        <begin position="274"/>
        <end position="309"/>
    </location>
</feature>
<dbReference type="InterPro" id="IPR046960">
    <property type="entry name" value="PPR_At4g14850-like_plant"/>
</dbReference>
<feature type="repeat" description="PPR" evidence="3">
    <location>
        <begin position="141"/>
        <end position="171"/>
    </location>
</feature>
<feature type="repeat" description="PPR" evidence="3">
    <location>
        <begin position="607"/>
        <end position="642"/>
    </location>
</feature>
<dbReference type="PANTHER" id="PTHR47926:SF454">
    <property type="entry name" value="REPEAT-CONTAINING PROTEIN, PUTATIVE-RELATED"/>
    <property type="match status" value="1"/>
</dbReference>
<dbReference type="EMBL" id="NMUH01006707">
    <property type="protein sequence ID" value="MQM15842.1"/>
    <property type="molecule type" value="Genomic_DNA"/>
</dbReference>
<dbReference type="InterPro" id="IPR011990">
    <property type="entry name" value="TPR-like_helical_dom_sf"/>
</dbReference>
<dbReference type="AlphaFoldDB" id="A0A843X931"/>
<proteinExistence type="inferred from homology"/>
<comment type="caution">
    <text evidence="4">The sequence shown here is derived from an EMBL/GenBank/DDBJ whole genome shotgun (WGS) entry which is preliminary data.</text>
</comment>
<feature type="repeat" description="PPR" evidence="3">
    <location>
        <begin position="172"/>
        <end position="206"/>
    </location>
</feature>
<dbReference type="InterPro" id="IPR002885">
    <property type="entry name" value="PPR_rpt"/>
</dbReference>
<dbReference type="OrthoDB" id="751155at2759"/>
<dbReference type="FunFam" id="1.25.40.10:FF:000090">
    <property type="entry name" value="Pentatricopeptide repeat-containing protein, chloroplastic"/>
    <property type="match status" value="1"/>
</dbReference>
<dbReference type="Gene3D" id="1.25.40.10">
    <property type="entry name" value="Tetratricopeptide repeat domain"/>
    <property type="match status" value="5"/>
</dbReference>
<evidence type="ECO:0008006" key="6">
    <source>
        <dbReference type="Google" id="ProtNLM"/>
    </source>
</evidence>
<dbReference type="PROSITE" id="PS51375">
    <property type="entry name" value="PPR"/>
    <property type="match status" value="7"/>
</dbReference>
<dbReference type="Pfam" id="PF20431">
    <property type="entry name" value="E_motif"/>
    <property type="match status" value="1"/>
</dbReference>
<accession>A0A843X931</accession>
<evidence type="ECO:0000256" key="2">
    <source>
        <dbReference type="ARBA" id="ARBA00061659"/>
    </source>
</evidence>
<evidence type="ECO:0000313" key="5">
    <source>
        <dbReference type="Proteomes" id="UP000652761"/>
    </source>
</evidence>
<keyword evidence="5" id="KW-1185">Reference proteome</keyword>
<comment type="similarity">
    <text evidence="2">Belongs to the PPR family. PCMP-E subfamily.</text>
</comment>
<sequence>MLYTQAPRQMICPGAKHYSTTPRRSAPAMGAPAQNPSILLVTLNSAITNLARARRGWEALRLFAQLQPSHHLTPDHYSLVGALTACSSLGAPAVGAQLHARAVRSGLKSYLHVANSLLAFYSTSGGPASAHRLFNEISTPDVYSRTTLLSAYAKSGHIHGALQLFHQMPQGEVALWNALITGCVEQGHGELALQVFHGMRRAGVAHDHYTLAGVLSLCDSPELLDLGRQVHSLVVRTGFVLVKASVVNALVTMYFDVGTVADAMDIFAEASTHNEITYNAVIAGLTRWGRDAEALLVFKEMMEEARLRPTELTLVSVMSVCSSEEIGGMVHALAIKTGLADSTLVGNAAITMYSNCGNLDSARLVFHMIKEKDCVSLNSMISGYGQHACHEYVIEVYQEMQMAGFKPDEYTYGSLLVCSKGIEHAKMILALVKKNGLIINTYISNSLILAFAKYGDIQSAYKIFCCKPSRNLISWNSMLSAYLLNGYPVHVLKLFSALMRSELLPNSYTLNIVLGTCASTSALRFGKQVHAYILRSYLDSEISLANALITMYAKCGDVALSSRVFYRMPEKSIISWNAILAAYAQNGNGEQAISCFKKMQDSGVTPDNVTFINVLSGCSHAGLVNEAHWIFSSMTEQYGIEPSVDHYSCVVDLLGRAGHLDEVESLIRSMPYKLESRIWWVLLSSCSTYGHVRLGKIASNFLLEKEPGNPAVYVLLSNTNAIAGKWEEACSMREQMRLYGVVKQPGHSWLELFMVFLANRFNDKNPKQREKKVMMAGR</sequence>
<dbReference type="NCBIfam" id="TIGR00756">
    <property type="entry name" value="PPR"/>
    <property type="match status" value="6"/>
</dbReference>
<gene>
    <name evidence="4" type="ORF">Taro_048795</name>
</gene>
<protein>
    <recommendedName>
        <fullName evidence="6">Pentatricopeptide repeat-containing protein</fullName>
    </recommendedName>
</protein>
<keyword evidence="1" id="KW-0677">Repeat</keyword>
<organism evidence="4 5">
    <name type="scientific">Colocasia esculenta</name>
    <name type="common">Wild taro</name>
    <name type="synonym">Arum esculentum</name>
    <dbReference type="NCBI Taxonomy" id="4460"/>
    <lineage>
        <taxon>Eukaryota</taxon>
        <taxon>Viridiplantae</taxon>
        <taxon>Streptophyta</taxon>
        <taxon>Embryophyta</taxon>
        <taxon>Tracheophyta</taxon>
        <taxon>Spermatophyta</taxon>
        <taxon>Magnoliopsida</taxon>
        <taxon>Liliopsida</taxon>
        <taxon>Araceae</taxon>
        <taxon>Aroideae</taxon>
        <taxon>Colocasieae</taxon>
        <taxon>Colocasia</taxon>
    </lineage>
</organism>
<feature type="repeat" description="PPR" evidence="3">
    <location>
        <begin position="471"/>
        <end position="505"/>
    </location>
</feature>
<name>A0A843X931_COLES</name>
<evidence type="ECO:0000256" key="3">
    <source>
        <dbReference type="PROSITE-ProRule" id="PRU00708"/>
    </source>
</evidence>
<reference evidence="4" key="1">
    <citation type="submission" date="2017-07" db="EMBL/GenBank/DDBJ databases">
        <title>Taro Niue Genome Assembly and Annotation.</title>
        <authorList>
            <person name="Atibalentja N."/>
            <person name="Keating K."/>
            <person name="Fields C.J."/>
        </authorList>
    </citation>
    <scope>NUCLEOTIDE SEQUENCE</scope>
    <source>
        <strain evidence="4">Niue_2</strain>
        <tissue evidence="4">Leaf</tissue>
    </source>
</reference>
<dbReference type="Pfam" id="PF01535">
    <property type="entry name" value="PPR"/>
    <property type="match status" value="5"/>
</dbReference>
<feature type="repeat" description="PPR" evidence="3">
    <location>
        <begin position="373"/>
        <end position="407"/>
    </location>
</feature>
<dbReference type="GO" id="GO:0003723">
    <property type="term" value="F:RNA binding"/>
    <property type="evidence" value="ECO:0007669"/>
    <property type="project" value="InterPro"/>
</dbReference>
<evidence type="ECO:0000256" key="1">
    <source>
        <dbReference type="ARBA" id="ARBA00022737"/>
    </source>
</evidence>
<feature type="repeat" description="PPR" evidence="3">
    <location>
        <begin position="572"/>
        <end position="606"/>
    </location>
</feature>
<dbReference type="FunFam" id="1.25.40.10:FF:000196">
    <property type="entry name" value="Pentatricopeptide repeat-containing protein At4g14850"/>
    <property type="match status" value="1"/>
</dbReference>
<dbReference type="PANTHER" id="PTHR47926">
    <property type="entry name" value="PENTATRICOPEPTIDE REPEAT-CONTAINING PROTEIN"/>
    <property type="match status" value="1"/>
</dbReference>
<dbReference type="InterPro" id="IPR046848">
    <property type="entry name" value="E_motif"/>
</dbReference>